<evidence type="ECO:0000313" key="5">
    <source>
        <dbReference type="EMBL" id="KAF1830908.1"/>
    </source>
</evidence>
<keyword evidence="3" id="KW-1133">Transmembrane helix</keyword>
<feature type="chain" id="PRO_5025521437" evidence="4">
    <location>
        <begin position="23"/>
        <end position="278"/>
    </location>
</feature>
<sequence>MKFLAACVFVVSALISVGICDCFYPDGRNATDLHVCLPDAAVSHCCRSSDSCLSNGMCFSSGLGSIVRRACTDKTWKSQECPRICTDTLGDGDAALTPCGPYNSFCCGHDEAARECCDTGNSTLAVQVAGGDVVPWPTITIESPPAGSPSTPSSTTSSLPADPNTQSNETQRNTLIGLTATFGVAMLVLAALAIFWFTGMRKQKQRRQAIELEKLEIVQEKQAVVKEKQAIETEKTSAEKENQALQHKIKVVDDVIASMPGPFKKEFMNAKRKAGFTT</sequence>
<evidence type="ECO:0000256" key="3">
    <source>
        <dbReference type="SAM" id="Phobius"/>
    </source>
</evidence>
<dbReference type="EMBL" id="ML975380">
    <property type="protein sequence ID" value="KAF1830908.1"/>
    <property type="molecule type" value="Genomic_DNA"/>
</dbReference>
<feature type="coiled-coil region" evidence="1">
    <location>
        <begin position="221"/>
        <end position="248"/>
    </location>
</feature>
<evidence type="ECO:0000256" key="2">
    <source>
        <dbReference type="SAM" id="MobiDB-lite"/>
    </source>
</evidence>
<reference evidence="5" key="1">
    <citation type="submission" date="2020-01" db="EMBL/GenBank/DDBJ databases">
        <authorList>
            <consortium name="DOE Joint Genome Institute"/>
            <person name="Haridas S."/>
            <person name="Albert R."/>
            <person name="Binder M."/>
            <person name="Bloem J."/>
            <person name="Labutti K."/>
            <person name="Salamov A."/>
            <person name="Andreopoulos B."/>
            <person name="Baker S.E."/>
            <person name="Barry K."/>
            <person name="Bills G."/>
            <person name="Bluhm B.H."/>
            <person name="Cannon C."/>
            <person name="Castanera R."/>
            <person name="Culley D.E."/>
            <person name="Daum C."/>
            <person name="Ezra D."/>
            <person name="Gonzalez J.B."/>
            <person name="Henrissat B."/>
            <person name="Kuo A."/>
            <person name="Liang C."/>
            <person name="Lipzen A."/>
            <person name="Lutzoni F."/>
            <person name="Magnuson J."/>
            <person name="Mondo S."/>
            <person name="Nolan M."/>
            <person name="Ohm R."/>
            <person name="Pangilinan J."/>
            <person name="Park H.-J."/>
            <person name="Ramirez L."/>
            <person name="Alfaro M."/>
            <person name="Sun H."/>
            <person name="Tritt A."/>
            <person name="Yoshinaga Y."/>
            <person name="Zwiers L.-H."/>
            <person name="Turgeon B.G."/>
            <person name="Goodwin S.B."/>
            <person name="Spatafora J.W."/>
            <person name="Crous P.W."/>
            <person name="Grigoriev I.V."/>
        </authorList>
    </citation>
    <scope>NUCLEOTIDE SEQUENCE</scope>
    <source>
        <strain evidence="5">P77</strain>
    </source>
</reference>
<keyword evidence="3" id="KW-0472">Membrane</keyword>
<protein>
    <submittedName>
        <fullName evidence="5">Uncharacterized protein</fullName>
    </submittedName>
</protein>
<feature type="compositionally biased region" description="Low complexity" evidence="2">
    <location>
        <begin position="143"/>
        <end position="160"/>
    </location>
</feature>
<evidence type="ECO:0000313" key="6">
    <source>
        <dbReference type="Proteomes" id="UP000800040"/>
    </source>
</evidence>
<feature type="transmembrane region" description="Helical" evidence="3">
    <location>
        <begin position="175"/>
        <end position="197"/>
    </location>
</feature>
<dbReference type="AlphaFoldDB" id="A0A6A5K0R9"/>
<evidence type="ECO:0000256" key="1">
    <source>
        <dbReference type="SAM" id="Coils"/>
    </source>
</evidence>
<name>A0A6A5K0R9_9PLEO</name>
<keyword evidence="3" id="KW-0812">Transmembrane</keyword>
<keyword evidence="4" id="KW-0732">Signal</keyword>
<feature type="signal peptide" evidence="4">
    <location>
        <begin position="1"/>
        <end position="22"/>
    </location>
</feature>
<feature type="region of interest" description="Disordered" evidence="2">
    <location>
        <begin position="137"/>
        <end position="170"/>
    </location>
</feature>
<keyword evidence="6" id="KW-1185">Reference proteome</keyword>
<dbReference type="OrthoDB" id="5215637at2759"/>
<proteinExistence type="predicted"/>
<dbReference type="Proteomes" id="UP000800040">
    <property type="component" value="Unassembled WGS sequence"/>
</dbReference>
<evidence type="ECO:0000256" key="4">
    <source>
        <dbReference type="SAM" id="SignalP"/>
    </source>
</evidence>
<accession>A0A6A5K0R9</accession>
<gene>
    <name evidence="5" type="ORF">BDW02DRAFT_650312</name>
</gene>
<organism evidence="5 6">
    <name type="scientific">Decorospora gaudefroyi</name>
    <dbReference type="NCBI Taxonomy" id="184978"/>
    <lineage>
        <taxon>Eukaryota</taxon>
        <taxon>Fungi</taxon>
        <taxon>Dikarya</taxon>
        <taxon>Ascomycota</taxon>
        <taxon>Pezizomycotina</taxon>
        <taxon>Dothideomycetes</taxon>
        <taxon>Pleosporomycetidae</taxon>
        <taxon>Pleosporales</taxon>
        <taxon>Pleosporineae</taxon>
        <taxon>Pleosporaceae</taxon>
        <taxon>Decorospora</taxon>
    </lineage>
</organism>
<keyword evidence="1" id="KW-0175">Coiled coil</keyword>